<evidence type="ECO:0000259" key="1">
    <source>
        <dbReference type="Pfam" id="PF12804"/>
    </source>
</evidence>
<dbReference type="InterPro" id="IPR029044">
    <property type="entry name" value="Nucleotide-diphossugar_trans"/>
</dbReference>
<dbReference type="EMBL" id="BAGZ01000005">
    <property type="protein sequence ID" value="GAB77529.1"/>
    <property type="molecule type" value="Genomic_DNA"/>
</dbReference>
<proteinExistence type="predicted"/>
<dbReference type="SUPFAM" id="SSF53448">
    <property type="entry name" value="Nucleotide-diphospho-sugar transferases"/>
    <property type="match status" value="1"/>
</dbReference>
<evidence type="ECO:0000313" key="2">
    <source>
        <dbReference type="EMBL" id="GAB77529.1"/>
    </source>
</evidence>
<dbReference type="Gene3D" id="3.90.550.10">
    <property type="entry name" value="Spore Coat Polysaccharide Biosynthesis Protein SpsA, Chain A"/>
    <property type="match status" value="1"/>
</dbReference>
<name>K6VLF0_9MICO</name>
<dbReference type="Pfam" id="PF12804">
    <property type="entry name" value="NTP_transf_3"/>
    <property type="match status" value="1"/>
</dbReference>
<dbReference type="GO" id="GO:0016779">
    <property type="term" value="F:nucleotidyltransferase activity"/>
    <property type="evidence" value="ECO:0007669"/>
    <property type="project" value="UniProtKB-ARBA"/>
</dbReference>
<dbReference type="AlphaFoldDB" id="K6VLF0"/>
<dbReference type="Proteomes" id="UP000008495">
    <property type="component" value="Unassembled WGS sequence"/>
</dbReference>
<feature type="domain" description="MobA-like NTP transferase" evidence="1">
    <location>
        <begin position="19"/>
        <end position="169"/>
    </location>
</feature>
<dbReference type="RefSeq" id="WP_006502281.1">
    <property type="nucleotide sequence ID" value="NZ_BAGZ01000005.1"/>
</dbReference>
<comment type="caution">
    <text evidence="2">The sequence shown here is derived from an EMBL/GenBank/DDBJ whole genome shotgun (WGS) entry which is preliminary data.</text>
</comment>
<evidence type="ECO:0000313" key="3">
    <source>
        <dbReference type="Proteomes" id="UP000008495"/>
    </source>
</evidence>
<accession>K6VLF0</accession>
<dbReference type="PANTHER" id="PTHR43777">
    <property type="entry name" value="MOLYBDENUM COFACTOR CYTIDYLYLTRANSFERASE"/>
    <property type="match status" value="1"/>
</dbReference>
<organism evidence="2 3">
    <name type="scientific">Austwickia chelonae NBRC 105200</name>
    <dbReference type="NCBI Taxonomy" id="1184607"/>
    <lineage>
        <taxon>Bacteria</taxon>
        <taxon>Bacillati</taxon>
        <taxon>Actinomycetota</taxon>
        <taxon>Actinomycetes</taxon>
        <taxon>Micrococcales</taxon>
        <taxon>Dermatophilaceae</taxon>
        <taxon>Austwickia</taxon>
    </lineage>
</organism>
<gene>
    <name evidence="2" type="ORF">AUCHE_05_04410</name>
</gene>
<protein>
    <recommendedName>
        <fullName evidence="1">MobA-like NTP transferase domain-containing protein</fullName>
    </recommendedName>
</protein>
<keyword evidence="3" id="KW-1185">Reference proteome</keyword>
<dbReference type="InterPro" id="IPR025877">
    <property type="entry name" value="MobA-like_NTP_Trfase"/>
</dbReference>
<sequence>MGGRQGPATGRPVPGPVVGVLLAAGAGRRFGMPKVMACDGEWLRSAVDALARGGCDRVVVVLGAAVVEVPDPAVAVINEDWADGLSSSVRHGLLAARAQGASRVVIHLVDLPGVGPQVIRRVLSATDEVRVARASYGGRPGHPVAFREDCLSELLASLAGDRGAGRWLSGPGGALPVPCADLADGMDRDTPGAVGVPDGEGI</sequence>
<dbReference type="PANTHER" id="PTHR43777:SF1">
    <property type="entry name" value="MOLYBDENUM COFACTOR CYTIDYLYLTRANSFERASE"/>
    <property type="match status" value="1"/>
</dbReference>
<dbReference type="STRING" id="100225.SAMN05421595_1366"/>
<reference evidence="2 3" key="1">
    <citation type="submission" date="2012-08" db="EMBL/GenBank/DDBJ databases">
        <title>Whole genome shotgun sequence of Austwickia chelonae NBRC 105200.</title>
        <authorList>
            <person name="Yoshida I."/>
            <person name="Hosoyama A."/>
            <person name="Tsuchikane K."/>
            <person name="Katsumata H."/>
            <person name="Ando Y."/>
            <person name="Ohji S."/>
            <person name="Hamada M."/>
            <person name="Tamura T."/>
            <person name="Yamazoe A."/>
            <person name="Yamazaki S."/>
            <person name="Fujita N."/>
        </authorList>
    </citation>
    <scope>NUCLEOTIDE SEQUENCE [LARGE SCALE GENOMIC DNA]</scope>
    <source>
        <strain evidence="2 3">NBRC 105200</strain>
    </source>
</reference>
<dbReference type="OrthoDB" id="4427994at2"/>
<dbReference type="eggNOG" id="COG2068">
    <property type="taxonomic scope" value="Bacteria"/>
</dbReference>